<evidence type="ECO:0000313" key="4">
    <source>
        <dbReference type="Proteomes" id="UP000824243"/>
    </source>
</evidence>
<dbReference type="AlphaFoldDB" id="A0A9D1VY11"/>
<organism evidence="3 4">
    <name type="scientific">Candidatus Mediterraneibacter caccavium</name>
    <dbReference type="NCBI Taxonomy" id="2838661"/>
    <lineage>
        <taxon>Bacteria</taxon>
        <taxon>Bacillati</taxon>
        <taxon>Bacillota</taxon>
        <taxon>Clostridia</taxon>
        <taxon>Lachnospirales</taxon>
        <taxon>Lachnospiraceae</taxon>
        <taxon>Mediterraneibacter</taxon>
    </lineage>
</organism>
<feature type="transmembrane region" description="Helical" evidence="2">
    <location>
        <begin position="247"/>
        <end position="268"/>
    </location>
</feature>
<reference evidence="3" key="2">
    <citation type="submission" date="2021-04" db="EMBL/GenBank/DDBJ databases">
        <authorList>
            <person name="Gilroy R."/>
        </authorList>
    </citation>
    <scope>NUCLEOTIDE SEQUENCE</scope>
    <source>
        <strain evidence="3">ChiSjej5B23-15282</strain>
    </source>
</reference>
<protein>
    <submittedName>
        <fullName evidence="3">Uncharacterized protein</fullName>
    </submittedName>
</protein>
<feature type="transmembrane region" description="Helical" evidence="2">
    <location>
        <begin position="300"/>
        <end position="321"/>
    </location>
</feature>
<feature type="compositionally biased region" description="Basic and acidic residues" evidence="1">
    <location>
        <begin position="115"/>
        <end position="144"/>
    </location>
</feature>
<sequence length="346" mass="37633">MKCPICGKELELKNKQIGTDENGDPVFNEYAICRDCRKQWNLDRQRAKKNAAKAAAAEKGDASKKNVPSKDSAAKTASAAVSGTTQKVASPAALAKDGGAPAKKTVKKRPVQSAHTEEPEEKRYSNIPPEKVRTKHETAARKSYGDMLATGAIGKPVKKKKIQPEDDKQGTSGSSPAQTDRKKAAKPVSKPAEPEFDDYDDDDDYYESTPRFRAMRVILGIISLLGFGYFLYMGFTTGFSSSTDSGVAGMTFAILALCLLVSALLYFITIKTNNVFAFLLPMLFYLGSAVFAFLKRGDDLQLFIAAVAAAVLAVISLILAITSRGGDDYDDYDDAFEDDYADEYDD</sequence>
<feature type="transmembrane region" description="Helical" evidence="2">
    <location>
        <begin position="217"/>
        <end position="235"/>
    </location>
</feature>
<comment type="caution">
    <text evidence="3">The sequence shown here is derived from an EMBL/GenBank/DDBJ whole genome shotgun (WGS) entry which is preliminary data.</text>
</comment>
<dbReference type="EMBL" id="DXFA01000147">
    <property type="protein sequence ID" value="HIX49064.1"/>
    <property type="molecule type" value="Genomic_DNA"/>
</dbReference>
<evidence type="ECO:0000313" key="3">
    <source>
        <dbReference type="EMBL" id="HIX49064.1"/>
    </source>
</evidence>
<feature type="transmembrane region" description="Helical" evidence="2">
    <location>
        <begin position="275"/>
        <end position="294"/>
    </location>
</feature>
<keyword evidence="2" id="KW-0472">Membrane</keyword>
<evidence type="ECO:0000256" key="2">
    <source>
        <dbReference type="SAM" id="Phobius"/>
    </source>
</evidence>
<reference evidence="3" key="1">
    <citation type="journal article" date="2021" name="PeerJ">
        <title>Extensive microbial diversity within the chicken gut microbiome revealed by metagenomics and culture.</title>
        <authorList>
            <person name="Gilroy R."/>
            <person name="Ravi A."/>
            <person name="Getino M."/>
            <person name="Pursley I."/>
            <person name="Horton D.L."/>
            <person name="Alikhan N.F."/>
            <person name="Baker D."/>
            <person name="Gharbi K."/>
            <person name="Hall N."/>
            <person name="Watson M."/>
            <person name="Adriaenssens E.M."/>
            <person name="Foster-Nyarko E."/>
            <person name="Jarju S."/>
            <person name="Secka A."/>
            <person name="Antonio M."/>
            <person name="Oren A."/>
            <person name="Chaudhuri R.R."/>
            <person name="La Ragione R."/>
            <person name="Hildebrand F."/>
            <person name="Pallen M.J."/>
        </authorList>
    </citation>
    <scope>NUCLEOTIDE SEQUENCE</scope>
    <source>
        <strain evidence="3">ChiSjej5B23-15282</strain>
    </source>
</reference>
<proteinExistence type="predicted"/>
<feature type="region of interest" description="Disordered" evidence="1">
    <location>
        <begin position="43"/>
        <end position="202"/>
    </location>
</feature>
<accession>A0A9D1VY11</accession>
<gene>
    <name evidence="3" type="ORF">H9981_08680</name>
</gene>
<keyword evidence="2" id="KW-0812">Transmembrane</keyword>
<evidence type="ECO:0000256" key="1">
    <source>
        <dbReference type="SAM" id="MobiDB-lite"/>
    </source>
</evidence>
<feature type="compositionally biased region" description="Low complexity" evidence="1">
    <location>
        <begin position="74"/>
        <end position="85"/>
    </location>
</feature>
<name>A0A9D1VY11_9FIRM</name>
<dbReference type="Proteomes" id="UP000824243">
    <property type="component" value="Unassembled WGS sequence"/>
</dbReference>
<keyword evidence="2" id="KW-1133">Transmembrane helix</keyword>